<dbReference type="SUPFAM" id="SSF54928">
    <property type="entry name" value="RNA-binding domain, RBD"/>
    <property type="match status" value="2"/>
</dbReference>
<evidence type="ECO:0000313" key="4">
    <source>
        <dbReference type="EMBL" id="KAF9809058.1"/>
    </source>
</evidence>
<reference evidence="4" key="2">
    <citation type="journal article" name="Front. Microbiol.">
        <title>Degradative Capacity of Two Strains of Rhodonia placenta: From Phenotype to Genotype.</title>
        <authorList>
            <person name="Kolle M."/>
            <person name="Horta M.A.C."/>
            <person name="Nowrousian M."/>
            <person name="Ohm R.A."/>
            <person name="Benz J.P."/>
            <person name="Pilgard A."/>
        </authorList>
    </citation>
    <scope>NUCLEOTIDE SEQUENCE</scope>
    <source>
        <strain evidence="4">FPRL280</strain>
    </source>
</reference>
<feature type="region of interest" description="Disordered" evidence="2">
    <location>
        <begin position="623"/>
        <end position="668"/>
    </location>
</feature>
<evidence type="ECO:0000256" key="2">
    <source>
        <dbReference type="SAM" id="MobiDB-lite"/>
    </source>
</evidence>
<evidence type="ECO:0000313" key="5">
    <source>
        <dbReference type="Proteomes" id="UP000639403"/>
    </source>
</evidence>
<dbReference type="GO" id="GO:0005829">
    <property type="term" value="C:cytosol"/>
    <property type="evidence" value="ECO:0007669"/>
    <property type="project" value="TreeGrafter"/>
</dbReference>
<sequence>MPVKHVPKERAWGTRYDTLDSSPPPSPPKQQDQEPTPPSAIPITSVVASTNDLSRRDRIASHTNTIPPTQSEKMPHDASIFVGSLPTHIEQPELTSLLHEHLSQHAEVKSIKVVRDSKGGICAFVQCEDSSTAARLIHTLQSLPPRPFMGRMLRYEPARAFRTLLISYRFPVVLYDSEAKIVDPIVLNQNDGSTEQEPLNGAGTFLEPLEFDAETILKIASTFGDVEHFNVYTVTDDKHDGRMALLRQPYPHNVSRASNMDAQIWEVKWHHRDDCVVALTVQCHYSTDISIFINSHLENQALRRIPFISRRTSLEWYKDDLPSLDFDASIFGDTHDSRPWGDREIGGTVSPASPSSPLSVNLSSTPAERGCKTPNDHRFHTTGARTMPSITMPSADPGRGANRLSPTQDSTTASIAPITPGDQPSFLRTPPGLNRVMSSPRSVNGAGLCRMPNQGPNLGQRSDYSLRDASRTVDPTSVFVGGLEMFGPDAWNETKVRAHFEKYGTIEKLQFVSPLNQRTAFAFIKFDVAEAATCAIENEHNCMYNGRQMRVQLRDNNAPPRSQWRPARGRTQLPFAGHLRHHGEPSEYGGQGQYTNSPGHPNEMTAGSTGVSVFPSRAVLPPSVTLPTLQKPSGFSPGPVGKEGSAMSNGSRGPSELPRQWMSESALSSLSSSTTQLSLSQADSSFEQLATVVTSMAPSPSASSIGPSTSVSGSMQHNVMQGYFAPQPWMHAYAPYYPYPIPFVPGYSAFPPPPVQQSGGQPNAADSLNSNAASHHSWPEMHNIYKVPQQGGWASAPLILPTAQAQVQQHQPPYMPSASSSGTLSSAPSFRGSYPGASQAGQRNGVTSTPPPRRLNRRNSYQNNGFSGHRAPNSHASPNRFTRPFGNSAVDVSFG</sequence>
<protein>
    <recommendedName>
        <fullName evidence="3">RRM domain-containing protein</fullName>
    </recommendedName>
</protein>
<dbReference type="InterPro" id="IPR000504">
    <property type="entry name" value="RRM_dom"/>
</dbReference>
<dbReference type="PANTHER" id="PTHR10693">
    <property type="entry name" value="RAS GTPASE-ACTIVATING PROTEIN-BINDING PROTEIN"/>
    <property type="match status" value="1"/>
</dbReference>
<dbReference type="InterPro" id="IPR035979">
    <property type="entry name" value="RBD_domain_sf"/>
</dbReference>
<dbReference type="AlphaFoldDB" id="A0A8H7NXU8"/>
<dbReference type="GO" id="GO:1990904">
    <property type="term" value="C:ribonucleoprotein complex"/>
    <property type="evidence" value="ECO:0007669"/>
    <property type="project" value="TreeGrafter"/>
</dbReference>
<feature type="region of interest" description="Disordered" evidence="2">
    <location>
        <begin position="752"/>
        <end position="775"/>
    </location>
</feature>
<proteinExistence type="predicted"/>
<dbReference type="PANTHER" id="PTHR10693:SF20">
    <property type="entry name" value="AT27578P"/>
    <property type="match status" value="1"/>
</dbReference>
<organism evidence="4 5">
    <name type="scientific">Rhodonia placenta</name>
    <dbReference type="NCBI Taxonomy" id="104341"/>
    <lineage>
        <taxon>Eukaryota</taxon>
        <taxon>Fungi</taxon>
        <taxon>Dikarya</taxon>
        <taxon>Basidiomycota</taxon>
        <taxon>Agaricomycotina</taxon>
        <taxon>Agaricomycetes</taxon>
        <taxon>Polyporales</taxon>
        <taxon>Adustoporiaceae</taxon>
        <taxon>Rhodonia</taxon>
    </lineage>
</organism>
<dbReference type="InterPro" id="IPR012677">
    <property type="entry name" value="Nucleotide-bd_a/b_plait_sf"/>
</dbReference>
<keyword evidence="1" id="KW-0694">RNA-binding</keyword>
<feature type="compositionally biased region" description="Low complexity" evidence="2">
    <location>
        <begin position="348"/>
        <end position="366"/>
    </location>
</feature>
<evidence type="ECO:0000256" key="1">
    <source>
        <dbReference type="PROSITE-ProRule" id="PRU00176"/>
    </source>
</evidence>
<comment type="caution">
    <text evidence="4">The sequence shown here is derived from an EMBL/GenBank/DDBJ whole genome shotgun (WGS) entry which is preliminary data.</text>
</comment>
<feature type="compositionally biased region" description="Low complexity" evidence="2">
    <location>
        <begin position="756"/>
        <end position="775"/>
    </location>
</feature>
<feature type="region of interest" description="Disordered" evidence="2">
    <location>
        <begin position="804"/>
        <end position="895"/>
    </location>
</feature>
<gene>
    <name evidence="4" type="ORF">IEO21_07595</name>
</gene>
<feature type="compositionally biased region" description="Polar residues" evidence="2">
    <location>
        <begin position="593"/>
        <end position="610"/>
    </location>
</feature>
<dbReference type="InterPro" id="IPR039539">
    <property type="entry name" value="Ras_GTPase_bind_prot"/>
</dbReference>
<feature type="region of interest" description="Disordered" evidence="2">
    <location>
        <begin position="337"/>
        <end position="463"/>
    </location>
</feature>
<feature type="region of interest" description="Disordered" evidence="2">
    <location>
        <begin position="1"/>
        <end position="42"/>
    </location>
</feature>
<feature type="compositionally biased region" description="Polar residues" evidence="2">
    <location>
        <begin position="454"/>
        <end position="463"/>
    </location>
</feature>
<dbReference type="PROSITE" id="PS50102">
    <property type="entry name" value="RRM"/>
    <property type="match status" value="2"/>
</dbReference>
<feature type="region of interest" description="Disordered" evidence="2">
    <location>
        <begin position="577"/>
        <end position="610"/>
    </location>
</feature>
<feature type="compositionally biased region" description="Low complexity" evidence="2">
    <location>
        <begin position="816"/>
        <end position="829"/>
    </location>
</feature>
<dbReference type="EMBL" id="JADOXO010000221">
    <property type="protein sequence ID" value="KAF9809058.1"/>
    <property type="molecule type" value="Genomic_DNA"/>
</dbReference>
<dbReference type="Proteomes" id="UP000639403">
    <property type="component" value="Unassembled WGS sequence"/>
</dbReference>
<dbReference type="Pfam" id="PF00076">
    <property type="entry name" value="RRM_1"/>
    <property type="match status" value="1"/>
</dbReference>
<feature type="domain" description="RRM" evidence="3">
    <location>
        <begin position="476"/>
        <end position="556"/>
    </location>
</feature>
<dbReference type="Gene3D" id="3.30.70.330">
    <property type="match status" value="2"/>
</dbReference>
<feature type="compositionally biased region" description="Polar residues" evidence="2">
    <location>
        <begin position="839"/>
        <end position="848"/>
    </location>
</feature>
<name>A0A8H7NXU8_9APHY</name>
<feature type="compositionally biased region" description="Basic and acidic residues" evidence="2">
    <location>
        <begin position="1"/>
        <end position="12"/>
    </location>
</feature>
<feature type="compositionally biased region" description="Polar residues" evidence="2">
    <location>
        <begin position="404"/>
        <end position="414"/>
    </location>
</feature>
<feature type="domain" description="RRM" evidence="3">
    <location>
        <begin position="78"/>
        <end position="160"/>
    </location>
</feature>
<reference evidence="4" key="1">
    <citation type="submission" date="2020-11" db="EMBL/GenBank/DDBJ databases">
        <authorList>
            <person name="Koelle M."/>
            <person name="Horta M.A.C."/>
            <person name="Nowrousian M."/>
            <person name="Ohm R.A."/>
            <person name="Benz P."/>
            <person name="Pilgard A."/>
        </authorList>
    </citation>
    <scope>NUCLEOTIDE SEQUENCE</scope>
    <source>
        <strain evidence="4">FPRL280</strain>
    </source>
</reference>
<evidence type="ECO:0000259" key="3">
    <source>
        <dbReference type="PROSITE" id="PS50102"/>
    </source>
</evidence>
<accession>A0A8H7NXU8</accession>
<dbReference type="GO" id="GO:0003729">
    <property type="term" value="F:mRNA binding"/>
    <property type="evidence" value="ECO:0007669"/>
    <property type="project" value="TreeGrafter"/>
</dbReference>
<dbReference type="SMART" id="SM00360">
    <property type="entry name" value="RRM"/>
    <property type="match status" value="2"/>
</dbReference>
<feature type="compositionally biased region" description="Basic and acidic residues" evidence="2">
    <location>
        <begin position="369"/>
        <end position="379"/>
    </location>
</feature>